<feature type="transmembrane region" description="Helical" evidence="6">
    <location>
        <begin position="217"/>
        <end position="235"/>
    </location>
</feature>
<comment type="subcellular location">
    <subcellularLocation>
        <location evidence="6">Cell membrane</location>
        <topology evidence="6">Multi-pass membrane protein</topology>
    </subcellularLocation>
    <subcellularLocation>
        <location evidence="1">Membrane</location>
        <topology evidence="1">Multi-pass membrane protein</topology>
    </subcellularLocation>
</comment>
<feature type="transmembrane region" description="Helical" evidence="6">
    <location>
        <begin position="533"/>
        <end position="555"/>
    </location>
</feature>
<dbReference type="Proteomes" id="UP000824782">
    <property type="component" value="Unassembled WGS sequence"/>
</dbReference>
<dbReference type="GO" id="GO:0022857">
    <property type="term" value="F:transmembrane transporter activity"/>
    <property type="evidence" value="ECO:0007669"/>
    <property type="project" value="UniProtKB-UniRule"/>
</dbReference>
<feature type="transmembrane region" description="Helical" evidence="6">
    <location>
        <begin position="432"/>
        <end position="456"/>
    </location>
</feature>
<keyword evidence="5 6" id="KW-0472">Membrane</keyword>
<evidence type="ECO:0000256" key="4">
    <source>
        <dbReference type="ARBA" id="ARBA00022989"/>
    </source>
</evidence>
<evidence type="ECO:0000256" key="5">
    <source>
        <dbReference type="ARBA" id="ARBA00023136"/>
    </source>
</evidence>
<feature type="transmembrane region" description="Helical" evidence="6">
    <location>
        <begin position="31"/>
        <end position="53"/>
    </location>
</feature>
<comment type="function">
    <text evidence="6">Choline transporter.</text>
</comment>
<gene>
    <name evidence="8" type="ORF">GDO81_017746</name>
</gene>
<dbReference type="PANTHER" id="PTHR12385:SF13">
    <property type="entry name" value="CHOLINE TRANSPORTER-LIKE PROTEIN 3"/>
    <property type="match status" value="1"/>
</dbReference>
<dbReference type="EMBL" id="WNYA01000009">
    <property type="protein sequence ID" value="KAG8555564.1"/>
    <property type="molecule type" value="Genomic_DNA"/>
</dbReference>
<keyword evidence="3 6" id="KW-0812">Transmembrane</keyword>
<feature type="compositionally biased region" description="Basic and acidic residues" evidence="7">
    <location>
        <begin position="644"/>
        <end position="653"/>
    </location>
</feature>
<proteinExistence type="inferred from homology"/>
<keyword evidence="4 6" id="KW-1133">Transmembrane helix</keyword>
<keyword evidence="9" id="KW-1185">Reference proteome</keyword>
<organism evidence="8 9">
    <name type="scientific">Engystomops pustulosus</name>
    <name type="common">Tungara frog</name>
    <name type="synonym">Physalaemus pustulosus</name>
    <dbReference type="NCBI Taxonomy" id="76066"/>
    <lineage>
        <taxon>Eukaryota</taxon>
        <taxon>Metazoa</taxon>
        <taxon>Chordata</taxon>
        <taxon>Craniata</taxon>
        <taxon>Vertebrata</taxon>
        <taxon>Euteleostomi</taxon>
        <taxon>Amphibia</taxon>
        <taxon>Batrachia</taxon>
        <taxon>Anura</taxon>
        <taxon>Neobatrachia</taxon>
        <taxon>Hyloidea</taxon>
        <taxon>Leptodactylidae</taxon>
        <taxon>Leiuperinae</taxon>
        <taxon>Engystomops</taxon>
    </lineage>
</organism>
<dbReference type="Pfam" id="PF04515">
    <property type="entry name" value="Choline_transpo"/>
    <property type="match status" value="1"/>
</dbReference>
<comment type="caution">
    <text evidence="8">The sequence shown here is derived from an EMBL/GenBank/DDBJ whole genome shotgun (WGS) entry which is preliminary data.</text>
</comment>
<dbReference type="PANTHER" id="PTHR12385">
    <property type="entry name" value="CHOLINE TRANSPORTER-LIKE (SLC FAMILY 44)"/>
    <property type="match status" value="1"/>
</dbReference>
<dbReference type="InterPro" id="IPR007603">
    <property type="entry name" value="Choline_transptr-like"/>
</dbReference>
<dbReference type="GO" id="GO:0005886">
    <property type="term" value="C:plasma membrane"/>
    <property type="evidence" value="ECO:0007669"/>
    <property type="project" value="UniProtKB-SubCell"/>
</dbReference>
<feature type="transmembrane region" description="Helical" evidence="6">
    <location>
        <begin position="285"/>
        <end position="305"/>
    </location>
</feature>
<reference evidence="8" key="1">
    <citation type="thesis" date="2020" institute="ProQuest LLC" country="789 East Eisenhower Parkway, Ann Arbor, MI, USA">
        <title>Comparative Genomics and Chromosome Evolution.</title>
        <authorList>
            <person name="Mudd A.B."/>
        </authorList>
    </citation>
    <scope>NUCLEOTIDE SEQUENCE</scope>
    <source>
        <strain evidence="8">237g6f4</strain>
        <tissue evidence="8">Blood</tissue>
    </source>
</reference>
<feature type="transmembrane region" description="Helical" evidence="6">
    <location>
        <begin position="242"/>
        <end position="265"/>
    </location>
</feature>
<feature type="transmembrane region" description="Helical" evidence="6">
    <location>
        <begin position="561"/>
        <end position="586"/>
    </location>
</feature>
<evidence type="ECO:0000256" key="7">
    <source>
        <dbReference type="SAM" id="MobiDB-lite"/>
    </source>
</evidence>
<evidence type="ECO:0000313" key="9">
    <source>
        <dbReference type="Proteomes" id="UP000824782"/>
    </source>
</evidence>
<evidence type="ECO:0000313" key="8">
    <source>
        <dbReference type="EMBL" id="KAG8555564.1"/>
    </source>
</evidence>
<protein>
    <recommendedName>
        <fullName evidence="6">Choline transporter-like protein</fullName>
    </recommendedName>
</protein>
<dbReference type="AlphaFoldDB" id="A0AAV7A1T7"/>
<evidence type="ECO:0000256" key="2">
    <source>
        <dbReference type="ARBA" id="ARBA00007168"/>
    </source>
</evidence>
<accession>A0AAV7A1T7</accession>
<sequence>MSRCCCGEYQVSEDTRQRQWRLVLHRKCTDIPWLVVFFLFFCGLVFISGYALMAGAAERLIFGYDSYGNVCGRRNSPISNAPFSGKDMTNRKHVFFLNSCNMQIRDLRINSTALCVSSCPQEELTSLRDLQLFAKNNGSHLCAYKLNYTEYTSHPRVSEWCPTLPVPPSKSFPLFNRCVPQNPDCYSKFASVLINVINEVDFFHRLLSGIMAGRSNVVGLSILAVALSVVMVLSFRYISTLVVHIFVTLLMFGLLFVTGVLWWLYCDHIYDVSYELENEKENAKFLLGFSIISTVISILIFIAIFLMRKRIEMTIQLFQVTSSFISHIPFLLLQPLWTFLILLFYWILWVAVLLSMGTSGSAQVSSDGQVDYKPLAGIRYMWWYHLFGLVWTSEFFLTCQQIVISGATVTWYLHRDKKKVQHPILSSMSLLFWYHLGTATIGSLLLMLVKIPQIILMNLSKLLRKRDNACTRCTKQCCFSCLWSYGKWLRCLNQNAYTATVINGTSLCTSAREAQALMEKSPPSVALLKSSGVFLIFLGKVFVVCFTVFGGLMAFNYHRELHVWVIPLLLVAFFAYLVAHSFLCLFETVVHSLLMCYAIDMETNDGSSEKPYFMDQELMTLIHQSSSDPETVKARPVQNGEDGTELRPIARAD</sequence>
<evidence type="ECO:0000256" key="6">
    <source>
        <dbReference type="RuleBase" id="RU368066"/>
    </source>
</evidence>
<evidence type="ECO:0000256" key="1">
    <source>
        <dbReference type="ARBA" id="ARBA00004141"/>
    </source>
</evidence>
<name>A0AAV7A1T7_ENGPU</name>
<evidence type="ECO:0000256" key="3">
    <source>
        <dbReference type="ARBA" id="ARBA00022692"/>
    </source>
</evidence>
<comment type="similarity">
    <text evidence="2 6">Belongs to the CTL (choline transporter-like) family.</text>
</comment>
<feature type="region of interest" description="Disordered" evidence="7">
    <location>
        <begin position="625"/>
        <end position="653"/>
    </location>
</feature>
<feature type="transmembrane region" description="Helical" evidence="6">
    <location>
        <begin position="383"/>
        <end position="412"/>
    </location>
</feature>